<dbReference type="EMBL" id="BQXS01008785">
    <property type="protein sequence ID" value="GKT30421.1"/>
    <property type="molecule type" value="Genomic_DNA"/>
</dbReference>
<reference evidence="1" key="1">
    <citation type="submission" date="2022-03" db="EMBL/GenBank/DDBJ databases">
        <title>Draft genome sequence of Aduncisulcus paluster, a free-living microaerophilic Fornicata.</title>
        <authorList>
            <person name="Yuyama I."/>
            <person name="Kume K."/>
            <person name="Tamura T."/>
            <person name="Inagaki Y."/>
            <person name="Hashimoto T."/>
        </authorList>
    </citation>
    <scope>NUCLEOTIDE SEQUENCE</scope>
    <source>
        <strain evidence="1">NY0171</strain>
    </source>
</reference>
<dbReference type="Proteomes" id="UP001057375">
    <property type="component" value="Unassembled WGS sequence"/>
</dbReference>
<feature type="non-terminal residue" evidence="1">
    <location>
        <position position="115"/>
    </location>
</feature>
<comment type="caution">
    <text evidence="1">The sequence shown here is derived from an EMBL/GenBank/DDBJ whole genome shotgun (WGS) entry which is preliminary data.</text>
</comment>
<feature type="non-terminal residue" evidence="1">
    <location>
        <position position="1"/>
    </location>
</feature>
<keyword evidence="2" id="KW-1185">Reference proteome</keyword>
<accession>A0ABQ5KET2</accession>
<proteinExistence type="predicted"/>
<gene>
    <name evidence="1" type="ORF">ADUPG1_005494</name>
</gene>
<evidence type="ECO:0000313" key="2">
    <source>
        <dbReference type="Proteomes" id="UP001057375"/>
    </source>
</evidence>
<organism evidence="1 2">
    <name type="scientific">Aduncisulcus paluster</name>
    <dbReference type="NCBI Taxonomy" id="2918883"/>
    <lineage>
        <taxon>Eukaryota</taxon>
        <taxon>Metamonada</taxon>
        <taxon>Carpediemonas-like organisms</taxon>
        <taxon>Aduncisulcus</taxon>
    </lineage>
</organism>
<protein>
    <submittedName>
        <fullName evidence="1">Uncharacterized protein</fullName>
    </submittedName>
</protein>
<sequence>QRIEDGLFWSDDDFIVLHDIKQYMKDNIIRSIIEKAYIKALKSVWNVPAWSLGLIALRNYEVSKIEDRKEKKVFLKDWKKKYSKFRWLFVDEKSSTLRKDSTSVWWTEEKARKEH</sequence>
<evidence type="ECO:0000313" key="1">
    <source>
        <dbReference type="EMBL" id="GKT30421.1"/>
    </source>
</evidence>
<name>A0ABQ5KET2_9EUKA</name>